<dbReference type="InterPro" id="IPR014756">
    <property type="entry name" value="Ig_E-set"/>
</dbReference>
<keyword evidence="4" id="KW-0186">Copper</keyword>
<dbReference type="InterPro" id="IPR014755">
    <property type="entry name" value="Cu-Rt/internalin_Ig-like"/>
</dbReference>
<gene>
    <name evidence="8" type="ORF">HLB09_01820</name>
</gene>
<keyword evidence="6" id="KW-0812">Transmembrane</keyword>
<accession>A0A849BGZ8</accession>
<dbReference type="PROSITE" id="PS51318">
    <property type="entry name" value="TAT"/>
    <property type="match status" value="1"/>
</dbReference>
<organism evidence="8 9">
    <name type="scientific">Pseudokineococcus marinus</name>
    <dbReference type="NCBI Taxonomy" id="351215"/>
    <lineage>
        <taxon>Bacteria</taxon>
        <taxon>Bacillati</taxon>
        <taxon>Actinomycetota</taxon>
        <taxon>Actinomycetes</taxon>
        <taxon>Kineosporiales</taxon>
        <taxon>Kineosporiaceae</taxon>
        <taxon>Pseudokineococcus</taxon>
    </lineage>
</organism>
<dbReference type="GO" id="GO:0006825">
    <property type="term" value="P:copper ion transport"/>
    <property type="evidence" value="ECO:0007669"/>
    <property type="project" value="InterPro"/>
</dbReference>
<dbReference type="RefSeq" id="WP_171201700.1">
    <property type="nucleotide sequence ID" value="NZ_BAAANP010000003.1"/>
</dbReference>
<proteinExistence type="predicted"/>
<dbReference type="Proteomes" id="UP000555552">
    <property type="component" value="Unassembled WGS sequence"/>
</dbReference>
<dbReference type="AlphaFoldDB" id="A0A849BGZ8"/>
<evidence type="ECO:0000259" key="7">
    <source>
        <dbReference type="Pfam" id="PF04234"/>
    </source>
</evidence>
<evidence type="ECO:0000256" key="4">
    <source>
        <dbReference type="ARBA" id="ARBA00023008"/>
    </source>
</evidence>
<evidence type="ECO:0000256" key="1">
    <source>
        <dbReference type="ARBA" id="ARBA00004196"/>
    </source>
</evidence>
<dbReference type="GO" id="GO:0005886">
    <property type="term" value="C:plasma membrane"/>
    <property type="evidence" value="ECO:0007669"/>
    <property type="project" value="TreeGrafter"/>
</dbReference>
<dbReference type="GO" id="GO:0046688">
    <property type="term" value="P:response to copper ion"/>
    <property type="evidence" value="ECO:0007669"/>
    <property type="project" value="InterPro"/>
</dbReference>
<evidence type="ECO:0000256" key="3">
    <source>
        <dbReference type="ARBA" id="ARBA00022729"/>
    </source>
</evidence>
<comment type="caution">
    <text evidence="8">The sequence shown here is derived from an EMBL/GenBank/DDBJ whole genome shotgun (WGS) entry which is preliminary data.</text>
</comment>
<dbReference type="InterPro" id="IPR006311">
    <property type="entry name" value="TAT_signal"/>
</dbReference>
<evidence type="ECO:0000313" key="9">
    <source>
        <dbReference type="Proteomes" id="UP000555552"/>
    </source>
</evidence>
<dbReference type="PANTHER" id="PTHR34820:SF4">
    <property type="entry name" value="INNER MEMBRANE PROTEIN YEBZ"/>
    <property type="match status" value="1"/>
</dbReference>
<keyword evidence="3" id="KW-0732">Signal</keyword>
<keyword evidence="6" id="KW-1133">Transmembrane helix</keyword>
<sequence length="224" mass="22025">MTTRERTRTTHRAGRRAAGAAAGVLAAGLVVVAAPAAWAHDRLVGSDPESGAVLDAVPAEAVLTFSSEVQELGTVLELQGADGSSIAGETVVAGRDVSLPLPSDLPSGEYAVVYRVTSSDGHPISGEVPFSLEVAAPATPAPSASPSPSPSPAASPTATSSESAGVGSSPSPTTAAGAADVAEPASAESGDDVPWAPIVVVLVVVVLGGLAAAVLGRRRGPRTR</sequence>
<dbReference type="Gene3D" id="2.60.40.1220">
    <property type="match status" value="1"/>
</dbReference>
<reference evidence="8 9" key="1">
    <citation type="submission" date="2020-05" db="EMBL/GenBank/DDBJ databases">
        <title>MicrobeNet Type strains.</title>
        <authorList>
            <person name="Nicholson A.C."/>
        </authorList>
    </citation>
    <scope>NUCLEOTIDE SEQUENCE [LARGE SCALE GENOMIC DNA]</scope>
    <source>
        <strain evidence="8 9">JCM 14547</strain>
    </source>
</reference>
<name>A0A849BGZ8_9ACTN</name>
<feature type="transmembrane region" description="Helical" evidence="6">
    <location>
        <begin position="195"/>
        <end position="215"/>
    </location>
</feature>
<feature type="compositionally biased region" description="Low complexity" evidence="5">
    <location>
        <begin position="154"/>
        <end position="179"/>
    </location>
</feature>
<dbReference type="GO" id="GO:0005507">
    <property type="term" value="F:copper ion binding"/>
    <property type="evidence" value="ECO:0007669"/>
    <property type="project" value="InterPro"/>
</dbReference>
<dbReference type="GO" id="GO:0030313">
    <property type="term" value="C:cell envelope"/>
    <property type="evidence" value="ECO:0007669"/>
    <property type="project" value="UniProtKB-SubCell"/>
</dbReference>
<keyword evidence="6" id="KW-0472">Membrane</keyword>
<feature type="region of interest" description="Disordered" evidence="5">
    <location>
        <begin position="137"/>
        <end position="191"/>
    </location>
</feature>
<keyword evidence="2" id="KW-0479">Metal-binding</keyword>
<comment type="subcellular location">
    <subcellularLocation>
        <location evidence="1">Cell envelope</location>
    </subcellularLocation>
</comment>
<protein>
    <submittedName>
        <fullName evidence="8">Copper resistance protein CopC</fullName>
    </submittedName>
</protein>
<dbReference type="Pfam" id="PF04234">
    <property type="entry name" value="CopC"/>
    <property type="match status" value="1"/>
</dbReference>
<feature type="compositionally biased region" description="Pro residues" evidence="5">
    <location>
        <begin position="139"/>
        <end position="153"/>
    </location>
</feature>
<dbReference type="PANTHER" id="PTHR34820">
    <property type="entry name" value="INNER MEMBRANE PROTEIN YEBZ"/>
    <property type="match status" value="1"/>
</dbReference>
<evidence type="ECO:0000256" key="2">
    <source>
        <dbReference type="ARBA" id="ARBA00022723"/>
    </source>
</evidence>
<keyword evidence="9" id="KW-1185">Reference proteome</keyword>
<feature type="domain" description="CopC" evidence="7">
    <location>
        <begin position="40"/>
        <end position="131"/>
    </location>
</feature>
<dbReference type="GO" id="GO:0042597">
    <property type="term" value="C:periplasmic space"/>
    <property type="evidence" value="ECO:0007669"/>
    <property type="project" value="InterPro"/>
</dbReference>
<dbReference type="EMBL" id="JABEMA010000009">
    <property type="protein sequence ID" value="NNH21841.1"/>
    <property type="molecule type" value="Genomic_DNA"/>
</dbReference>
<dbReference type="InterPro" id="IPR007348">
    <property type="entry name" value="CopC_dom"/>
</dbReference>
<dbReference type="SUPFAM" id="SSF81296">
    <property type="entry name" value="E set domains"/>
    <property type="match status" value="1"/>
</dbReference>
<dbReference type="InterPro" id="IPR032694">
    <property type="entry name" value="CopC/D"/>
</dbReference>
<evidence type="ECO:0000256" key="6">
    <source>
        <dbReference type="SAM" id="Phobius"/>
    </source>
</evidence>
<evidence type="ECO:0000256" key="5">
    <source>
        <dbReference type="SAM" id="MobiDB-lite"/>
    </source>
</evidence>
<evidence type="ECO:0000313" key="8">
    <source>
        <dbReference type="EMBL" id="NNH21841.1"/>
    </source>
</evidence>